<keyword evidence="7" id="KW-0406">Ion transport</keyword>
<keyword evidence="11 12" id="KW-0998">Cell outer membrane</keyword>
<dbReference type="RefSeq" id="WP_102705361.1">
    <property type="nucleotide sequence ID" value="NZ_PNGK01000002.1"/>
</dbReference>
<dbReference type="GO" id="GO:0015344">
    <property type="term" value="F:siderophore uptake transmembrane transporter activity"/>
    <property type="evidence" value="ECO:0007669"/>
    <property type="project" value="TreeGrafter"/>
</dbReference>
<dbReference type="PANTHER" id="PTHR30069">
    <property type="entry name" value="TONB-DEPENDENT OUTER MEMBRANE RECEPTOR"/>
    <property type="match status" value="1"/>
</dbReference>
<dbReference type="InterPro" id="IPR039426">
    <property type="entry name" value="TonB-dep_rcpt-like"/>
</dbReference>
<feature type="domain" description="TonB-dependent receptor plug" evidence="15">
    <location>
        <begin position="55"/>
        <end position="163"/>
    </location>
</feature>
<sequence>MIPFKPCYLPLAIKGIVFAMYSLVPVTALQAQALEEIQQLPNVVVSTTASTRELERAMASVSVVDGVVVRRRPHNDLFDMIHDQVGIASEYVGAGGGRGISIRGMDSEHSLILIDGQRINHTAGSIAHSNLEQTWVPAEAIERIEIVRGPMSSLYGSESLGGVVNVVTRAATEQWQASFNQLFRLGSKRLKGDLYKSGFYAGGPLIENTLGINLWGELRRRQALLNAQDRRLSTLDEQQAKSLHVGLTWTPDTNQRIDLGVDINREELAGVRLASAGRTKANTPYEIDSLIRRHRYSLAYRGDWAWGSLQLRWYQSRLKRDVERSDTKEISAPNRFVDTVWDAQTQIDVGAYQRLSLGVEWRREQVEDPNINAEQKDKQSHFAVYLQDEISLGEQWEAVIGGRFDKHQRFGWQFSPRSYLLFKPTDNWTFRAGVGKGFKAPTLKQLSPSYESRAAMGGRGIVRGNPDLAAETNTSYELGAAYRADDWSVAATLFQNHVKNLITTVRLPKCNERGFVCLNYQNINQTRLQGVELSAQWDVSTDWAVSANYTYLSARDRLKNEPLLDRSRHRANVALTWSPLAQLETTLRYEYVGSQLGSGAVANQSIKRPSYALIHWDISYELNKSLRLYGGVENISNKRLANEQPELYQAADEGRRFYAGFNLAY</sequence>
<comment type="subcellular location">
    <subcellularLocation>
        <location evidence="1 12">Cell outer membrane</location>
        <topology evidence="1 12">Multi-pass membrane protein</topology>
    </subcellularLocation>
</comment>
<accession>A0A2N6QGK0</accession>
<keyword evidence="9 12" id="KW-0472">Membrane</keyword>
<evidence type="ECO:0000256" key="2">
    <source>
        <dbReference type="ARBA" id="ARBA00009810"/>
    </source>
</evidence>
<evidence type="ECO:0000256" key="13">
    <source>
        <dbReference type="RuleBase" id="RU003357"/>
    </source>
</evidence>
<evidence type="ECO:0000313" key="16">
    <source>
        <dbReference type="EMBL" id="SPY07128.1"/>
    </source>
</evidence>
<evidence type="ECO:0000313" key="17">
    <source>
        <dbReference type="Proteomes" id="UP000250242"/>
    </source>
</evidence>
<proteinExistence type="inferred from homology"/>
<feature type="domain" description="TonB-dependent receptor-like beta-barrel" evidence="14">
    <location>
        <begin position="276"/>
        <end position="635"/>
    </location>
</feature>
<dbReference type="GO" id="GO:0009279">
    <property type="term" value="C:cell outer membrane"/>
    <property type="evidence" value="ECO:0007669"/>
    <property type="project" value="UniProtKB-SubCell"/>
</dbReference>
<dbReference type="AlphaFoldDB" id="A0A2N6QGK0"/>
<dbReference type="InterPro" id="IPR012910">
    <property type="entry name" value="Plug_dom"/>
</dbReference>
<evidence type="ECO:0000256" key="12">
    <source>
        <dbReference type="PROSITE-ProRule" id="PRU01360"/>
    </source>
</evidence>
<keyword evidence="5 12" id="KW-0812">Transmembrane</keyword>
<dbReference type="SUPFAM" id="SSF56935">
    <property type="entry name" value="Porins"/>
    <property type="match status" value="1"/>
</dbReference>
<evidence type="ECO:0000259" key="14">
    <source>
        <dbReference type="Pfam" id="PF00593"/>
    </source>
</evidence>
<evidence type="ECO:0000259" key="15">
    <source>
        <dbReference type="Pfam" id="PF07715"/>
    </source>
</evidence>
<dbReference type="PANTHER" id="PTHR30069:SF53">
    <property type="entry name" value="COLICIN I RECEPTOR-RELATED"/>
    <property type="match status" value="1"/>
</dbReference>
<dbReference type="PROSITE" id="PS52016">
    <property type="entry name" value="TONB_DEPENDENT_REC_3"/>
    <property type="match status" value="1"/>
</dbReference>
<name>A0A2N6QGK0_9BURK</name>
<dbReference type="Pfam" id="PF07715">
    <property type="entry name" value="Plug"/>
    <property type="match status" value="1"/>
</dbReference>
<evidence type="ECO:0000256" key="10">
    <source>
        <dbReference type="ARBA" id="ARBA00023170"/>
    </source>
</evidence>
<evidence type="ECO:0000256" key="11">
    <source>
        <dbReference type="ARBA" id="ARBA00023237"/>
    </source>
</evidence>
<dbReference type="CDD" id="cd01347">
    <property type="entry name" value="ligand_gated_channel"/>
    <property type="match status" value="1"/>
</dbReference>
<evidence type="ECO:0000256" key="5">
    <source>
        <dbReference type="ARBA" id="ARBA00022692"/>
    </source>
</evidence>
<keyword evidence="10 16" id="KW-0675">Receptor</keyword>
<organism evidence="16 17">
    <name type="scientific">Oligella urethralis</name>
    <dbReference type="NCBI Taxonomy" id="90245"/>
    <lineage>
        <taxon>Bacteria</taxon>
        <taxon>Pseudomonadati</taxon>
        <taxon>Pseudomonadota</taxon>
        <taxon>Betaproteobacteria</taxon>
        <taxon>Burkholderiales</taxon>
        <taxon>Alcaligenaceae</taxon>
        <taxon>Oligella</taxon>
    </lineage>
</organism>
<dbReference type="EMBL" id="UATH01000001">
    <property type="protein sequence ID" value="SPY07128.1"/>
    <property type="molecule type" value="Genomic_DNA"/>
</dbReference>
<dbReference type="STRING" id="90245.GCA_001056285_00262"/>
<dbReference type="InterPro" id="IPR036942">
    <property type="entry name" value="Beta-barrel_TonB_sf"/>
</dbReference>
<protein>
    <submittedName>
        <fullName evidence="16">Colicin I receptor</fullName>
    </submittedName>
</protein>
<evidence type="ECO:0000256" key="9">
    <source>
        <dbReference type="ARBA" id="ARBA00023136"/>
    </source>
</evidence>
<dbReference type="Gene3D" id="2.40.170.20">
    <property type="entry name" value="TonB-dependent receptor, beta-barrel domain"/>
    <property type="match status" value="1"/>
</dbReference>
<dbReference type="Gene3D" id="2.170.130.10">
    <property type="entry name" value="TonB-dependent receptor, plug domain"/>
    <property type="match status" value="1"/>
</dbReference>
<gene>
    <name evidence="16" type="primary">cirA</name>
    <name evidence="16" type="ORF">NCTC11009_00318</name>
</gene>
<keyword evidence="4 12" id="KW-1134">Transmembrane beta strand</keyword>
<dbReference type="InterPro" id="IPR000531">
    <property type="entry name" value="Beta-barrel_TonB"/>
</dbReference>
<evidence type="ECO:0000256" key="8">
    <source>
        <dbReference type="ARBA" id="ARBA00023077"/>
    </source>
</evidence>
<keyword evidence="3 12" id="KW-0813">Transport</keyword>
<evidence type="ECO:0000256" key="6">
    <source>
        <dbReference type="ARBA" id="ARBA00022729"/>
    </source>
</evidence>
<dbReference type="GO" id="GO:0044718">
    <property type="term" value="P:siderophore transmembrane transport"/>
    <property type="evidence" value="ECO:0007669"/>
    <property type="project" value="TreeGrafter"/>
</dbReference>
<reference evidence="16 17" key="1">
    <citation type="submission" date="2018-06" db="EMBL/GenBank/DDBJ databases">
        <authorList>
            <consortium name="Pathogen Informatics"/>
            <person name="Doyle S."/>
        </authorList>
    </citation>
    <scope>NUCLEOTIDE SEQUENCE [LARGE SCALE GENOMIC DNA]</scope>
    <source>
        <strain evidence="16 17">NCTC11009</strain>
    </source>
</reference>
<keyword evidence="6" id="KW-0732">Signal</keyword>
<dbReference type="Proteomes" id="UP000250242">
    <property type="component" value="Unassembled WGS sequence"/>
</dbReference>
<dbReference type="InterPro" id="IPR037066">
    <property type="entry name" value="Plug_dom_sf"/>
</dbReference>
<evidence type="ECO:0000256" key="3">
    <source>
        <dbReference type="ARBA" id="ARBA00022448"/>
    </source>
</evidence>
<dbReference type="Pfam" id="PF00593">
    <property type="entry name" value="TonB_dep_Rec_b-barrel"/>
    <property type="match status" value="1"/>
</dbReference>
<evidence type="ECO:0000256" key="1">
    <source>
        <dbReference type="ARBA" id="ARBA00004571"/>
    </source>
</evidence>
<comment type="similarity">
    <text evidence="2 12 13">Belongs to the TonB-dependent receptor family.</text>
</comment>
<evidence type="ECO:0000256" key="7">
    <source>
        <dbReference type="ARBA" id="ARBA00023065"/>
    </source>
</evidence>
<keyword evidence="8 13" id="KW-0798">TonB box</keyword>
<evidence type="ECO:0000256" key="4">
    <source>
        <dbReference type="ARBA" id="ARBA00022452"/>
    </source>
</evidence>